<name>A0A9W3K062_BURCE</name>
<dbReference type="RefSeq" id="WP_014897394.1">
    <property type="nucleotide sequence ID" value="NC_018513.1"/>
</dbReference>
<dbReference type="NCBIfam" id="NF041560">
    <property type="entry name" value="T6SS_Burk_ExIF"/>
    <property type="match status" value="1"/>
</dbReference>
<keyword evidence="1" id="KW-0472">Membrane</keyword>
<gene>
    <name evidence="2" type="ORF">GEM_2120</name>
</gene>
<evidence type="ECO:0000313" key="2">
    <source>
        <dbReference type="EMBL" id="AFQ48537.1"/>
    </source>
</evidence>
<accession>A0A9W3K062</accession>
<organism evidence="2 3">
    <name type="scientific">Burkholderia cepacia GG4</name>
    <dbReference type="NCBI Taxonomy" id="1009846"/>
    <lineage>
        <taxon>Bacteria</taxon>
        <taxon>Pseudomonadati</taxon>
        <taxon>Pseudomonadota</taxon>
        <taxon>Betaproteobacteria</taxon>
        <taxon>Burkholderiales</taxon>
        <taxon>Burkholderiaceae</taxon>
        <taxon>Burkholderia</taxon>
        <taxon>Burkholderia cepacia complex</taxon>
    </lineage>
</organism>
<feature type="transmembrane region" description="Helical" evidence="1">
    <location>
        <begin position="135"/>
        <end position="156"/>
    </location>
</feature>
<feature type="transmembrane region" description="Helical" evidence="1">
    <location>
        <begin position="168"/>
        <end position="191"/>
    </location>
</feature>
<reference evidence="2 3" key="1">
    <citation type="journal article" date="2012" name="J. Bacteriol.">
        <title>Complete Genome Sequence of Burkholderia sp. Strain GG4, a Betaproteobacterium That Reduces 3-Oxo-N-Acylhomoserine Lactones and Produces Different N-Acylhomoserine Lactones.</title>
        <authorList>
            <person name="Hong K.W."/>
            <person name="Koh C.L."/>
            <person name="Sam C.K."/>
            <person name="Yin W.F."/>
            <person name="Chan K.G."/>
        </authorList>
    </citation>
    <scope>NUCLEOTIDE SEQUENCE [LARGE SCALE GENOMIC DNA]</scope>
    <source>
        <strain evidence="2 3">GG4</strain>
    </source>
</reference>
<dbReference type="Proteomes" id="UP000032866">
    <property type="component" value="Chromosome 1"/>
</dbReference>
<keyword evidence="1" id="KW-0812">Transmembrane</keyword>
<sequence>MENKQATAPVLLRGVITGMTKRRASYETIFTEADKQAMERTAIVAALAGLNDIALNLSMSTQFTDTMGDLVTFRLNGEEVRAWIWLSVFENGDEVQVVAEPAGSGWIGYAIRRCSDGILSVHPHCERGSRALFKFFLKLSILFWSGCAMAVTLLVASMMLYNGLHDRWMFFIKSFIVSWGAIEVMAIFIAYRVSRRFKRQLPMANRIFSTFGWKDPANVSLPKTSKRLRQPEDTWQMGKLIFRYEES</sequence>
<keyword evidence="1" id="KW-1133">Transmembrane helix</keyword>
<dbReference type="InterPro" id="IPR048130">
    <property type="entry name" value="T6SS_ExIF-like"/>
</dbReference>
<proteinExistence type="predicted"/>
<dbReference type="EMBL" id="CP003774">
    <property type="protein sequence ID" value="AFQ48537.1"/>
    <property type="molecule type" value="Genomic_DNA"/>
</dbReference>
<evidence type="ECO:0000313" key="3">
    <source>
        <dbReference type="Proteomes" id="UP000032866"/>
    </source>
</evidence>
<protein>
    <submittedName>
        <fullName evidence="2">Uncharacterized protein</fullName>
    </submittedName>
</protein>
<dbReference type="AlphaFoldDB" id="A0A9W3K062"/>
<evidence type="ECO:0000256" key="1">
    <source>
        <dbReference type="SAM" id="Phobius"/>
    </source>
</evidence>
<dbReference type="KEGG" id="bct:GEM_2120"/>